<evidence type="ECO:0000256" key="2">
    <source>
        <dbReference type="ARBA" id="ARBA00022737"/>
    </source>
</evidence>
<evidence type="ECO:0000313" key="3">
    <source>
        <dbReference type="EMBL" id="OMD06282.1"/>
    </source>
</evidence>
<dbReference type="Pfam" id="PF00132">
    <property type="entry name" value="Hexapep"/>
    <property type="match status" value="1"/>
</dbReference>
<dbReference type="CDD" id="cd03349">
    <property type="entry name" value="LbH_XAT"/>
    <property type="match status" value="1"/>
</dbReference>
<dbReference type="InterPro" id="IPR001451">
    <property type="entry name" value="Hexapep"/>
</dbReference>
<accession>A0ABX3GH12</accession>
<dbReference type="PANTHER" id="PTHR43300:SF11">
    <property type="entry name" value="ACETYLTRANSFERASE RV3034C-RELATED"/>
    <property type="match status" value="1"/>
</dbReference>
<sequence>MELENAYPGVGNSRVQIGPFTYGTPEVKSFGENTFLKIGKFCSISDRVTIFLGGEHRTDWITTYPFNVLSQHYSYIEGHPRTKGDVTIGNDVWIASGVTILSGVCIGDGAVIGASSVVSKNIPPYAVVAGNPARIIKYRFKEDEIKKMNKLKWWDWDVKEIANAVPLLQSNNINEFIKRYDR</sequence>
<organism evidence="3 4">
    <name type="scientific">Paenibacillus odorifer</name>
    <dbReference type="NCBI Taxonomy" id="189426"/>
    <lineage>
        <taxon>Bacteria</taxon>
        <taxon>Bacillati</taxon>
        <taxon>Bacillota</taxon>
        <taxon>Bacilli</taxon>
        <taxon>Bacillales</taxon>
        <taxon>Paenibacillaceae</taxon>
        <taxon>Paenibacillus</taxon>
    </lineage>
</organism>
<evidence type="ECO:0008006" key="5">
    <source>
        <dbReference type="Google" id="ProtNLM"/>
    </source>
</evidence>
<gene>
    <name evidence="3" type="ORF">BSO21_30935</name>
</gene>
<dbReference type="InterPro" id="IPR050179">
    <property type="entry name" value="Trans_hexapeptide_repeat"/>
</dbReference>
<dbReference type="RefSeq" id="WP_076220649.1">
    <property type="nucleotide sequence ID" value="NZ_MKQM01000100.1"/>
</dbReference>
<reference evidence="3 4" key="1">
    <citation type="submission" date="2016-11" db="EMBL/GenBank/DDBJ databases">
        <title>Paenibacillus species isolates.</title>
        <authorList>
            <person name="Beno S.M."/>
        </authorList>
    </citation>
    <scope>NUCLEOTIDE SEQUENCE [LARGE SCALE GENOMIC DNA]</scope>
    <source>
        <strain evidence="3 4">FSL H7-0433</strain>
    </source>
</reference>
<dbReference type="InterPro" id="IPR011004">
    <property type="entry name" value="Trimer_LpxA-like_sf"/>
</dbReference>
<keyword evidence="2" id="KW-0677">Repeat</keyword>
<dbReference type="PANTHER" id="PTHR43300">
    <property type="entry name" value="ACETYLTRANSFERASE"/>
    <property type="match status" value="1"/>
</dbReference>
<protein>
    <recommendedName>
        <fullName evidence="5">Acetyltransferase</fullName>
    </recommendedName>
</protein>
<dbReference type="Proteomes" id="UP000187158">
    <property type="component" value="Unassembled WGS sequence"/>
</dbReference>
<evidence type="ECO:0000256" key="1">
    <source>
        <dbReference type="ARBA" id="ARBA00022679"/>
    </source>
</evidence>
<dbReference type="PROSITE" id="PS00101">
    <property type="entry name" value="HEXAPEP_TRANSFERASES"/>
    <property type="match status" value="1"/>
</dbReference>
<dbReference type="InterPro" id="IPR018357">
    <property type="entry name" value="Hexapep_transf_CS"/>
</dbReference>
<keyword evidence="4" id="KW-1185">Reference proteome</keyword>
<evidence type="ECO:0000313" key="4">
    <source>
        <dbReference type="Proteomes" id="UP000187158"/>
    </source>
</evidence>
<keyword evidence="1" id="KW-0808">Transferase</keyword>
<dbReference type="Gene3D" id="2.160.10.10">
    <property type="entry name" value="Hexapeptide repeat proteins"/>
    <property type="match status" value="1"/>
</dbReference>
<proteinExistence type="predicted"/>
<name>A0ABX3GH12_9BACL</name>
<dbReference type="EMBL" id="MPVP01000436">
    <property type="protein sequence ID" value="OMD06282.1"/>
    <property type="molecule type" value="Genomic_DNA"/>
</dbReference>
<dbReference type="SUPFAM" id="SSF51161">
    <property type="entry name" value="Trimeric LpxA-like enzymes"/>
    <property type="match status" value="1"/>
</dbReference>
<comment type="caution">
    <text evidence="3">The sequence shown here is derived from an EMBL/GenBank/DDBJ whole genome shotgun (WGS) entry which is preliminary data.</text>
</comment>